<feature type="transmembrane region" description="Helical" evidence="8">
    <location>
        <begin position="86"/>
        <end position="107"/>
    </location>
</feature>
<feature type="transmembrane region" description="Helical" evidence="8">
    <location>
        <begin position="294"/>
        <end position="317"/>
    </location>
</feature>
<organism evidence="10 11">
    <name type="scientific">Pectinatus brassicae</name>
    <dbReference type="NCBI Taxonomy" id="862415"/>
    <lineage>
        <taxon>Bacteria</taxon>
        <taxon>Bacillati</taxon>
        <taxon>Bacillota</taxon>
        <taxon>Negativicutes</taxon>
        <taxon>Selenomonadales</taxon>
        <taxon>Selenomonadaceae</taxon>
        <taxon>Pectinatus</taxon>
    </lineage>
</organism>
<keyword evidence="7 8" id="KW-0472">Membrane</keyword>
<feature type="transmembrane region" description="Helical" evidence="8">
    <location>
        <begin position="257"/>
        <end position="274"/>
    </location>
</feature>
<evidence type="ECO:0000256" key="6">
    <source>
        <dbReference type="ARBA" id="ARBA00022989"/>
    </source>
</evidence>
<proteinExistence type="inferred from homology"/>
<dbReference type="GO" id="GO:0009267">
    <property type="term" value="P:cellular response to starvation"/>
    <property type="evidence" value="ECO:0007669"/>
    <property type="project" value="InterPro"/>
</dbReference>
<feature type="transmembrane region" description="Helical" evidence="8">
    <location>
        <begin position="127"/>
        <end position="152"/>
    </location>
</feature>
<feature type="transmembrane region" description="Helical" evidence="8">
    <location>
        <begin position="420"/>
        <end position="443"/>
    </location>
</feature>
<dbReference type="Pfam" id="PF02554">
    <property type="entry name" value="CstA"/>
    <property type="match status" value="1"/>
</dbReference>
<feature type="transmembrane region" description="Helical" evidence="8">
    <location>
        <begin position="494"/>
        <end position="515"/>
    </location>
</feature>
<comment type="subcellular location">
    <subcellularLocation>
        <location evidence="1">Cell membrane</location>
        <topology evidence="1">Multi-pass membrane protein</topology>
    </subcellularLocation>
</comment>
<evidence type="ECO:0000313" key="10">
    <source>
        <dbReference type="EMBL" id="MBB5337142.1"/>
    </source>
</evidence>
<comment type="caution">
    <text evidence="10">The sequence shown here is derived from an EMBL/GenBank/DDBJ whole genome shotgun (WGS) entry which is preliminary data.</text>
</comment>
<evidence type="ECO:0000313" key="11">
    <source>
        <dbReference type="Proteomes" id="UP000559117"/>
    </source>
</evidence>
<dbReference type="GO" id="GO:0005886">
    <property type="term" value="C:plasma membrane"/>
    <property type="evidence" value="ECO:0007669"/>
    <property type="project" value="UniProtKB-SubCell"/>
</dbReference>
<dbReference type="InterPro" id="IPR003706">
    <property type="entry name" value="CstA_N"/>
</dbReference>
<dbReference type="PANTHER" id="PTHR30252:SF3">
    <property type="entry name" value="PYRUVATE_PROTON SYMPORTER BTST"/>
    <property type="match status" value="1"/>
</dbReference>
<gene>
    <name evidence="10" type="ORF">HNR32_002299</name>
</gene>
<evidence type="ECO:0000256" key="4">
    <source>
        <dbReference type="ARBA" id="ARBA00022475"/>
    </source>
</evidence>
<evidence type="ECO:0000256" key="3">
    <source>
        <dbReference type="ARBA" id="ARBA00022448"/>
    </source>
</evidence>
<name>A0A840USM6_9FIRM</name>
<keyword evidence="4" id="KW-1003">Cell membrane</keyword>
<evidence type="ECO:0000256" key="5">
    <source>
        <dbReference type="ARBA" id="ARBA00022692"/>
    </source>
</evidence>
<feature type="transmembrane region" description="Helical" evidence="8">
    <location>
        <begin position="522"/>
        <end position="543"/>
    </location>
</feature>
<feature type="transmembrane region" description="Helical" evidence="8">
    <location>
        <begin position="227"/>
        <end position="245"/>
    </location>
</feature>
<dbReference type="EMBL" id="JACHFH010000035">
    <property type="protein sequence ID" value="MBB5337142.1"/>
    <property type="molecule type" value="Genomic_DNA"/>
</dbReference>
<accession>A0A840USM6</accession>
<sequence>MNGVYIVIITACFLILAYRFYGAFIAAKVLTLNEFKTPPSIRMRDGHDYVPTNKWVVFGHHFAAIAGAGPLVGPVIAAQFGYLPGMLWILFGSVLAGAVHDMVILLASIRHDGKSIAEIAKTEISKLAGTSALWATLALLIITEAGMAVVVANSLFNSPWGTFTVGSTIPIAIFIGIYLRFIRPGKIKEATIIGVGLILLAVGFGPAIRDSAVLAPYFTYNVKQIEIAIAVYGFLASVLPVWLLLAPRDYLSTYMKIGTIAVLALGILIVAPEIRMPATSQFLWGGGPVIKGSVIPFVFITIACGALSGFHSLISTGTTPKMLTNERQVLPIGYGAMLTEAFISMMALIAATSLHPSDYFAINSTQQAFAALGINVHDLPMLSQMVGENLMHRPGGAVSLAVGMADVFSKIPFMDQFMGFWYHFCIMFEALFILTLIDAGSRVGRYLLQELLGRVYKPFSDTEWWPGIIISSAAISICWGYLVLQGNISEIWPLFGVSNQLLGTITLAIGTSYIFRTGRGRYAWVTMLPCIFIACITCYADYLNIFHNYIPGNKWLLVIISVIMFILVAIIMIEAIRSWIRYNRSVIPDYRTQAEIEAQTKAELN</sequence>
<feature type="transmembrane region" description="Helical" evidence="8">
    <location>
        <begin position="329"/>
        <end position="351"/>
    </location>
</feature>
<keyword evidence="6 8" id="KW-1133">Transmembrane helix</keyword>
<feature type="transmembrane region" description="Helical" evidence="8">
    <location>
        <begin position="6"/>
        <end position="35"/>
    </location>
</feature>
<evidence type="ECO:0000256" key="2">
    <source>
        <dbReference type="ARBA" id="ARBA00007755"/>
    </source>
</evidence>
<dbReference type="AlphaFoldDB" id="A0A840USM6"/>
<evidence type="ECO:0000256" key="7">
    <source>
        <dbReference type="ARBA" id="ARBA00023136"/>
    </source>
</evidence>
<feature type="transmembrane region" description="Helical" evidence="8">
    <location>
        <begin position="464"/>
        <end position="482"/>
    </location>
</feature>
<dbReference type="PANTHER" id="PTHR30252">
    <property type="entry name" value="INNER MEMBRANE PEPTIDE TRANSPORTER"/>
    <property type="match status" value="1"/>
</dbReference>
<evidence type="ECO:0000259" key="9">
    <source>
        <dbReference type="Pfam" id="PF02554"/>
    </source>
</evidence>
<evidence type="ECO:0000256" key="8">
    <source>
        <dbReference type="SAM" id="Phobius"/>
    </source>
</evidence>
<keyword evidence="5 8" id="KW-0812">Transmembrane</keyword>
<feature type="transmembrane region" description="Helical" evidence="8">
    <location>
        <begin position="158"/>
        <end position="178"/>
    </location>
</feature>
<dbReference type="InterPro" id="IPR051605">
    <property type="entry name" value="CstA"/>
</dbReference>
<protein>
    <submittedName>
        <fullName evidence="10">Carbon starvation protein</fullName>
    </submittedName>
</protein>
<evidence type="ECO:0000256" key="1">
    <source>
        <dbReference type="ARBA" id="ARBA00004651"/>
    </source>
</evidence>
<feature type="transmembrane region" description="Helical" evidence="8">
    <location>
        <begin position="190"/>
        <end position="207"/>
    </location>
</feature>
<keyword evidence="3" id="KW-0813">Transport</keyword>
<dbReference type="RefSeq" id="WP_183862714.1">
    <property type="nucleotide sequence ID" value="NZ_JACHFH010000035.1"/>
</dbReference>
<feature type="domain" description="CstA N-terminal" evidence="9">
    <location>
        <begin position="2"/>
        <end position="540"/>
    </location>
</feature>
<keyword evidence="11" id="KW-1185">Reference proteome</keyword>
<feature type="transmembrane region" description="Helical" evidence="8">
    <location>
        <begin position="55"/>
        <end position="80"/>
    </location>
</feature>
<feature type="transmembrane region" description="Helical" evidence="8">
    <location>
        <begin position="555"/>
        <end position="576"/>
    </location>
</feature>
<reference evidence="10 11" key="1">
    <citation type="submission" date="2020-08" db="EMBL/GenBank/DDBJ databases">
        <title>Genomic Encyclopedia of Type Strains, Phase IV (KMG-IV): sequencing the most valuable type-strain genomes for metagenomic binning, comparative biology and taxonomic classification.</title>
        <authorList>
            <person name="Goeker M."/>
        </authorList>
    </citation>
    <scope>NUCLEOTIDE SEQUENCE [LARGE SCALE GENOMIC DNA]</scope>
    <source>
        <strain evidence="10 11">DSM 24661</strain>
    </source>
</reference>
<dbReference type="Proteomes" id="UP000559117">
    <property type="component" value="Unassembled WGS sequence"/>
</dbReference>
<comment type="similarity">
    <text evidence="2">Belongs to the peptide transporter carbon starvation (CstA) (TC 2.A.114) family.</text>
</comment>